<dbReference type="Proteomes" id="UP000323732">
    <property type="component" value="Unassembled WGS sequence"/>
</dbReference>
<evidence type="ECO:0000313" key="2">
    <source>
        <dbReference type="Proteomes" id="UP000323732"/>
    </source>
</evidence>
<gene>
    <name evidence="1" type="ORF">FZD47_02720</name>
</gene>
<name>A0A5D4SSR7_9BACI</name>
<dbReference type="PANTHER" id="PTHR34387:SF1">
    <property type="entry name" value="PERIPLASMIC IMMUNOGENIC PROTEIN"/>
    <property type="match status" value="1"/>
</dbReference>
<dbReference type="Gene3D" id="3.30.70.2970">
    <property type="entry name" value="Protein of unknown function (DUF541), domain 2"/>
    <property type="match status" value="1"/>
</dbReference>
<dbReference type="InterPro" id="IPR007497">
    <property type="entry name" value="SIMPL/DUF541"/>
</dbReference>
<comment type="caution">
    <text evidence="1">The sequence shown here is derived from an EMBL/GenBank/DDBJ whole genome shotgun (WGS) entry which is preliminary data.</text>
</comment>
<dbReference type="Pfam" id="PF04402">
    <property type="entry name" value="SIMPL"/>
    <property type="match status" value="1"/>
</dbReference>
<dbReference type="GO" id="GO:0006974">
    <property type="term" value="P:DNA damage response"/>
    <property type="evidence" value="ECO:0007669"/>
    <property type="project" value="TreeGrafter"/>
</dbReference>
<sequence>MILFCCRPETNKLKQEGLGGGQYMYKNQGISGQPLQKQGRNTIRVTGKGTVEVKPSKAETIFGVSAESSSLAEAQAEAAQTISRIQDALIRIGLPEESIQTSNYSVFPQYDFQDGKQIFRGYKAEHLLRVIVSPVEAAGRVLDTAAENGANIISSVRLLADESKPQKQALSLAVIDAYEKASVIAKTLHVQLVKTPAAVTEGIIAPGQPIPGEAGMFVKSAAAGTSIEPGTMEVTAYVTADFVY</sequence>
<dbReference type="Gene3D" id="3.30.110.170">
    <property type="entry name" value="Protein of unknown function (DUF541), domain 1"/>
    <property type="match status" value="1"/>
</dbReference>
<dbReference type="InterPro" id="IPR052022">
    <property type="entry name" value="26kDa_periplasmic_antigen"/>
</dbReference>
<protein>
    <submittedName>
        <fullName evidence="1">DUF541 domain-containing protein</fullName>
    </submittedName>
</protein>
<organism evidence="1 2">
    <name type="scientific">Bacillus infantis</name>
    <dbReference type="NCBI Taxonomy" id="324767"/>
    <lineage>
        <taxon>Bacteria</taxon>
        <taxon>Bacillati</taxon>
        <taxon>Bacillota</taxon>
        <taxon>Bacilli</taxon>
        <taxon>Bacillales</taxon>
        <taxon>Bacillaceae</taxon>
        <taxon>Bacillus</taxon>
    </lineage>
</organism>
<reference evidence="1 2" key="1">
    <citation type="submission" date="2019-08" db="EMBL/GenBank/DDBJ databases">
        <title>Bacillus genomes from the desert of Cuatro Cienegas, Coahuila.</title>
        <authorList>
            <person name="Olmedo-Alvarez G."/>
        </authorList>
    </citation>
    <scope>NUCLEOTIDE SEQUENCE [LARGE SCALE GENOMIC DNA]</scope>
    <source>
        <strain evidence="1 2">CH37_1T</strain>
    </source>
</reference>
<accession>A0A5D4SSR7</accession>
<dbReference type="PANTHER" id="PTHR34387">
    <property type="entry name" value="SLR1258 PROTEIN"/>
    <property type="match status" value="1"/>
</dbReference>
<dbReference type="EMBL" id="VTES01000001">
    <property type="protein sequence ID" value="TYS66417.1"/>
    <property type="molecule type" value="Genomic_DNA"/>
</dbReference>
<proteinExistence type="predicted"/>
<evidence type="ECO:0000313" key="1">
    <source>
        <dbReference type="EMBL" id="TYS66417.1"/>
    </source>
</evidence>
<dbReference type="AlphaFoldDB" id="A0A5D4SSR7"/>